<dbReference type="Proteomes" id="UP001589628">
    <property type="component" value="Unassembled WGS sequence"/>
</dbReference>
<proteinExistence type="inferred from homology"/>
<dbReference type="NCBIfam" id="TIGR03506">
    <property type="entry name" value="FlgEFG_subfam"/>
    <property type="match status" value="2"/>
</dbReference>
<evidence type="ECO:0000256" key="1">
    <source>
        <dbReference type="ARBA" id="ARBA00004117"/>
    </source>
</evidence>
<dbReference type="SUPFAM" id="SSF117143">
    <property type="entry name" value="Flagellar hook protein flgE"/>
    <property type="match status" value="1"/>
</dbReference>
<evidence type="ECO:0000256" key="8">
    <source>
        <dbReference type="RuleBase" id="RU362116"/>
    </source>
</evidence>
<dbReference type="InterPro" id="IPR001444">
    <property type="entry name" value="Flag_bb_rod_N"/>
</dbReference>
<protein>
    <recommendedName>
        <fullName evidence="3 7">Flagellar basal-body rod protein FlgG</fullName>
    </recommendedName>
    <alternativeName>
        <fullName evidence="6 8">Distal rod protein</fullName>
    </alternativeName>
</protein>
<dbReference type="Pfam" id="PF00460">
    <property type="entry name" value="Flg_bb_rod"/>
    <property type="match status" value="1"/>
</dbReference>
<feature type="domain" description="Flagellar basal body rod protein N-terminal" evidence="9">
    <location>
        <begin position="10"/>
        <end position="35"/>
    </location>
</feature>
<dbReference type="Pfam" id="PF06429">
    <property type="entry name" value="Flg_bbr_C"/>
    <property type="match status" value="1"/>
</dbReference>
<dbReference type="NCBIfam" id="TIGR02488">
    <property type="entry name" value="flgG_G_neg"/>
    <property type="match status" value="1"/>
</dbReference>
<comment type="subcellular location">
    <subcellularLocation>
        <location evidence="1 8">Bacterial flagellum basal body</location>
    </subcellularLocation>
</comment>
<dbReference type="InterPro" id="IPR020013">
    <property type="entry name" value="Flagellar_FlgE/F/G"/>
</dbReference>
<dbReference type="RefSeq" id="WP_027312802.1">
    <property type="nucleotide sequence ID" value="NZ_JAUESS010000008.1"/>
</dbReference>
<evidence type="ECO:0000259" key="9">
    <source>
        <dbReference type="Pfam" id="PF00460"/>
    </source>
</evidence>
<comment type="similarity">
    <text evidence="2 8">Belongs to the flagella basal body rod proteins family.</text>
</comment>
<dbReference type="PROSITE" id="PS00588">
    <property type="entry name" value="FLAGELLA_BB_ROD"/>
    <property type="match status" value="1"/>
</dbReference>
<keyword evidence="13" id="KW-1185">Reference proteome</keyword>
<comment type="caution">
    <text evidence="12">The sequence shown here is derived from an EMBL/GenBank/DDBJ whole genome shotgun (WGS) entry which is preliminary data.</text>
</comment>
<dbReference type="InterPro" id="IPR019776">
    <property type="entry name" value="Flagellar_basal_body_rod_CS"/>
</dbReference>
<keyword evidence="12" id="KW-0282">Flagellum</keyword>
<evidence type="ECO:0000259" key="10">
    <source>
        <dbReference type="Pfam" id="PF06429"/>
    </source>
</evidence>
<organism evidence="12 13">
    <name type="scientific">Balneatrix alpica</name>
    <dbReference type="NCBI Taxonomy" id="75684"/>
    <lineage>
        <taxon>Bacteria</taxon>
        <taxon>Pseudomonadati</taxon>
        <taxon>Pseudomonadota</taxon>
        <taxon>Gammaproteobacteria</taxon>
        <taxon>Oceanospirillales</taxon>
        <taxon>Balneatrichaceae</taxon>
        <taxon>Balneatrix</taxon>
    </lineage>
</organism>
<feature type="domain" description="Flagellar basal-body/hook protein C-terminal" evidence="10">
    <location>
        <begin position="216"/>
        <end position="259"/>
    </location>
</feature>
<sequence>MLASLWISKTGLSAQDTALSTISNNLANISTTGFKKDRPEFEDLLYQIKRQPGGLSTQNTRLPSGLQIGTGVRVLATQKIFSQGDSINTGNTFDMMIQGEGFFRVQLPDGTLGYTRKGAFELNDAGDLVTPEGYLLDPQINVQGATQVSIDANGNVEAILNEDSANPQIVGTIQLSRFVNPAGLQAVGGTLFKETAASGAPAEGQPGLDGMGRTIQGMLEASNVSAVEELVNMITTQRAYEMNSKVISTADQMLGFVTQQL</sequence>
<evidence type="ECO:0000256" key="7">
    <source>
        <dbReference type="NCBIfam" id="TIGR02488"/>
    </source>
</evidence>
<dbReference type="PANTHER" id="PTHR30435">
    <property type="entry name" value="FLAGELLAR PROTEIN"/>
    <property type="match status" value="1"/>
</dbReference>
<dbReference type="InterPro" id="IPR037925">
    <property type="entry name" value="FlgE/F/G-like"/>
</dbReference>
<gene>
    <name evidence="12" type="primary">flgG</name>
    <name evidence="12" type="ORF">ACFFLH_14600</name>
</gene>
<keyword evidence="12" id="KW-0966">Cell projection</keyword>
<feature type="domain" description="Flagellar hook protein FlgE/F/G-like D1" evidence="11">
    <location>
        <begin position="96"/>
        <end position="158"/>
    </location>
</feature>
<evidence type="ECO:0000256" key="4">
    <source>
        <dbReference type="ARBA" id="ARBA00023143"/>
    </source>
</evidence>
<dbReference type="InterPro" id="IPR012834">
    <property type="entry name" value="FlgG_G_neg"/>
</dbReference>
<evidence type="ECO:0000256" key="6">
    <source>
        <dbReference type="ARBA" id="ARBA00032912"/>
    </source>
</evidence>
<dbReference type="Pfam" id="PF22692">
    <property type="entry name" value="LlgE_F_G_D1"/>
    <property type="match status" value="1"/>
</dbReference>
<dbReference type="EMBL" id="JBHLZN010000005">
    <property type="protein sequence ID" value="MFB9887649.1"/>
    <property type="molecule type" value="Genomic_DNA"/>
</dbReference>
<accession>A0ABV5ZEE6</accession>
<dbReference type="PANTHER" id="PTHR30435:SF19">
    <property type="entry name" value="FLAGELLAR BASAL-BODY ROD PROTEIN FLGG"/>
    <property type="match status" value="1"/>
</dbReference>
<evidence type="ECO:0000259" key="11">
    <source>
        <dbReference type="Pfam" id="PF22692"/>
    </source>
</evidence>
<dbReference type="InterPro" id="IPR010930">
    <property type="entry name" value="Flg_bb/hook_C_dom"/>
</dbReference>
<name>A0ABV5ZEE6_9GAMM</name>
<keyword evidence="4 8" id="KW-0975">Bacterial flagellum</keyword>
<evidence type="ECO:0000313" key="13">
    <source>
        <dbReference type="Proteomes" id="UP001589628"/>
    </source>
</evidence>
<reference evidence="12 13" key="1">
    <citation type="submission" date="2024-09" db="EMBL/GenBank/DDBJ databases">
        <authorList>
            <person name="Sun Q."/>
            <person name="Mori K."/>
        </authorList>
    </citation>
    <scope>NUCLEOTIDE SEQUENCE [LARGE SCALE GENOMIC DNA]</scope>
    <source>
        <strain evidence="12 13">ATCC 51285</strain>
    </source>
</reference>
<evidence type="ECO:0000313" key="12">
    <source>
        <dbReference type="EMBL" id="MFB9887649.1"/>
    </source>
</evidence>
<keyword evidence="12" id="KW-0969">Cilium</keyword>
<evidence type="ECO:0000256" key="5">
    <source>
        <dbReference type="ARBA" id="ARBA00025933"/>
    </source>
</evidence>
<evidence type="ECO:0000256" key="3">
    <source>
        <dbReference type="ARBA" id="ARBA00017948"/>
    </source>
</evidence>
<dbReference type="InterPro" id="IPR053967">
    <property type="entry name" value="LlgE_F_G-like_D1"/>
</dbReference>
<comment type="subunit">
    <text evidence="5 8">The basal body constitutes a major portion of the flagellar organelle and consists of four rings (L,P,S, and M) mounted on a central rod. The rod consists of about 26 subunits of FlgG in the distal portion, and FlgB, FlgC and FlgF are thought to build up the proximal portion of the rod with about 6 subunits each.</text>
</comment>
<evidence type="ECO:0000256" key="2">
    <source>
        <dbReference type="ARBA" id="ARBA00009677"/>
    </source>
</evidence>